<proteinExistence type="predicted"/>
<dbReference type="InterPro" id="IPR013103">
    <property type="entry name" value="RVT_2"/>
</dbReference>
<dbReference type="PANTHER" id="PTHR37984:SF5">
    <property type="entry name" value="PROTEIN NYNRIN-LIKE"/>
    <property type="match status" value="1"/>
</dbReference>
<feature type="region of interest" description="Disordered" evidence="2">
    <location>
        <begin position="134"/>
        <end position="164"/>
    </location>
</feature>
<dbReference type="Proteomes" id="UP000192927">
    <property type="component" value="Unassembled WGS sequence"/>
</dbReference>
<protein>
    <submittedName>
        <fullName evidence="4">Ribonuclease H-like domain</fullName>
    </submittedName>
</protein>
<dbReference type="GO" id="GO:0005634">
    <property type="term" value="C:nucleus"/>
    <property type="evidence" value="ECO:0007669"/>
    <property type="project" value="UniProtKB-ARBA"/>
</dbReference>
<feature type="compositionally biased region" description="Polar residues" evidence="2">
    <location>
        <begin position="377"/>
        <end position="393"/>
    </location>
</feature>
<evidence type="ECO:0000313" key="4">
    <source>
        <dbReference type="EMBL" id="SLM34945.1"/>
    </source>
</evidence>
<dbReference type="Pfam" id="PF07727">
    <property type="entry name" value="RVT_2"/>
    <property type="match status" value="1"/>
</dbReference>
<feature type="domain" description="Integrase catalytic" evidence="3">
    <location>
        <begin position="734"/>
        <end position="903"/>
    </location>
</feature>
<keyword evidence="1" id="KW-0694">RNA-binding</keyword>
<organism evidence="4 5">
    <name type="scientific">Lasallia pustulata</name>
    <dbReference type="NCBI Taxonomy" id="136370"/>
    <lineage>
        <taxon>Eukaryota</taxon>
        <taxon>Fungi</taxon>
        <taxon>Dikarya</taxon>
        <taxon>Ascomycota</taxon>
        <taxon>Pezizomycotina</taxon>
        <taxon>Lecanoromycetes</taxon>
        <taxon>OSLEUM clade</taxon>
        <taxon>Umbilicariomycetidae</taxon>
        <taxon>Umbilicariales</taxon>
        <taxon>Umbilicariaceae</taxon>
        <taxon>Lasallia</taxon>
    </lineage>
</organism>
<feature type="compositionally biased region" description="Pro residues" evidence="2">
    <location>
        <begin position="150"/>
        <end position="164"/>
    </location>
</feature>
<evidence type="ECO:0000259" key="3">
    <source>
        <dbReference type="PROSITE" id="PS50994"/>
    </source>
</evidence>
<dbReference type="Gene3D" id="3.30.420.10">
    <property type="entry name" value="Ribonuclease H-like superfamily/Ribonuclease H"/>
    <property type="match status" value="2"/>
</dbReference>
<accession>A0A1W5CW51</accession>
<dbReference type="InterPro" id="IPR012337">
    <property type="entry name" value="RNaseH-like_sf"/>
</dbReference>
<sequence>MAETGDENGTQTRERINTFIRKAIETYEDFDFKDTDLWESFKEDFEDYTEQTFRNASNHEIRRLRTVLRKRGVWVQKRARTPIALSLYNTLKEEEPTEWTELEVKSCNTEEAFISNRIIYWLRTDFDRNPQYPARIQPKPDRPVPQSGRLPPPIEPPTSPIMPPKVTPAAQGYGRELSNLARMYTEESKYSGENDNFDFKLTVFHNICSRADVPEEAKARAFPTMLCGLALDYYYSNVANSTQITTLDNICHSIRAYFEGAEYKRGILARWNGITLKSVMDKNEGKSMEECLQLFIKDLRHLQHGLDMELRTDKFIHNKLVNACQELPACQYACFKPADSLAGLINDLRSSIATYQKSHSESSQVFFTDRRYHKQYGRSQPHSSSHGRSQPHSLSYGRQRYNSQDGGNKKCFVCNESGCWSTKHSKEEREESKKKFKERFSQRFDRRVNQYIANYEGSHSSETEDNLDDAMEALIIDIESPPTTPVQDKAEGFFCSSGAIYQAEAITSDLANRSLDHAITGTSPVAGNDNLESNPFAYTTSNRYTSKEFYGVMIDTGASKRSTAGYGQYLAYKKINNIPVDISKAGAVHVQFGIGSTSSIGSIIVDTPVGRIEFHIVKADTPFLLCIADMDNLKVYYNNLENVLVTPTKLVPVTRQFGHPFLLWEESLQSFIANSFNLNPCYLTDTELRQLHRRFGHPSANRLRLVLERSGHGDNLNKKTLEHLTKYCSHCQKHGKSPGRFKFILRDDVNFNYSIIVDIMYIDNSPILHIVDEATRFQAAKWLLNISAKHTWDILRLCWIDVYIGPPDYITHDAGKNFISREFRQYAASMAITTKSVPVEAHWSIGMVERYHAVLRRAYKVIMDELQGSGINKDMALQMAVKAVNDTAGPNGLVPTLLVFGAYPRIHELDPPAPTVSQRAMAIRKAMEEVRRIRAERQVTDALNQRNGPSVSILHDLPLNSDVLVWREGNAGRSGRWTGPFKLLGIDGETCKVELPSGPTDFRSTTVKPYLTEAEEENSGQEEQQDHNQENQDKSTQEEQEDPLQEHPLQPVAPRQNAERPRQLPLRYQNIADVSILLQGQNDAEPLDEIELFECNSPPFTESCRKEISGLLEKGVFKIINIADVPKGVRIFNSRFVDEIKNVGTDKAFEKSRLVIQAYNDYGKELVLTQSPTIQRMSQRLILAIAATLQGQSIGLYLRDISQAYVQSNTQLTRDFFARPPQELGLKNGSILQVIKPLYGVPEAGNHWFNTYHHHHTEKLRMNQSTYDPCLLYTNSNGFGIVGLQTDDTLFLANETFAAAEEIELQRAKLLAKEREKLTESTPIKFNGGYIKQEDGAIVLTQERQCQNLRLVDTETVDLTSSRGEVRKAVTPKDQYVAQRARGAYIATVCQPEAAFDLSFAAQTTNPKEQDTKALNKRIQWQIDNYLRGLRFVQLESASLKLIVFTDASFANNQDLSSQIGFVIILIDGNNRANIIHWSSIKCKRITRSVLASELYAMAHGFDTGAAIKATVEKILQLQKPLPLILCTDSKSLYDCLVKLGTTQEKRLMVDLMCLRQSYERREIAEIKWIDGGSNPADAMTKNKPCQALKELIDTNTVNLKVTEWVERLRTLALCLREDDNARLRAEAAGIADVLLGLHATRDGPHDLRSPVLVALEGIAATAEGVGAFLAADGWEILLGDLRDVLAGGEDAGRGVEIVRVLLAVAESEVAGPTREEWMGVVELGAARAGPALGSGRMKELRIAVWQLGVELLDRAPAGMRRRYGGEARRIGEAAGRLLGEEEDLDEGLDEVLQGLEALGFR</sequence>
<dbReference type="InterPro" id="IPR036397">
    <property type="entry name" value="RNaseH_sf"/>
</dbReference>
<dbReference type="PROSITE" id="PS50994">
    <property type="entry name" value="INTEGRASE"/>
    <property type="match status" value="1"/>
</dbReference>
<feature type="region of interest" description="Disordered" evidence="2">
    <location>
        <begin position="376"/>
        <end position="404"/>
    </location>
</feature>
<feature type="compositionally biased region" description="Basic and acidic residues" evidence="2">
    <location>
        <begin position="1024"/>
        <end position="1037"/>
    </location>
</feature>
<dbReference type="InterPro" id="IPR050951">
    <property type="entry name" value="Retrovirus_Pol_polyprotein"/>
</dbReference>
<reference evidence="5" key="1">
    <citation type="submission" date="2017-03" db="EMBL/GenBank/DDBJ databases">
        <authorList>
            <person name="Sharma R."/>
            <person name="Thines M."/>
        </authorList>
    </citation>
    <scope>NUCLEOTIDE SEQUENCE [LARGE SCALE GENOMIC DNA]</scope>
</reference>
<evidence type="ECO:0000256" key="2">
    <source>
        <dbReference type="SAM" id="MobiDB-lite"/>
    </source>
</evidence>
<dbReference type="SUPFAM" id="SSF53098">
    <property type="entry name" value="Ribonuclease H-like"/>
    <property type="match status" value="1"/>
</dbReference>
<name>A0A1W5CW51_9LECA</name>
<dbReference type="EMBL" id="FWEW01000456">
    <property type="protein sequence ID" value="SLM34945.1"/>
    <property type="molecule type" value="Genomic_DNA"/>
</dbReference>
<feature type="region of interest" description="Disordered" evidence="2">
    <location>
        <begin position="1013"/>
        <end position="1062"/>
    </location>
</feature>
<evidence type="ECO:0000256" key="1">
    <source>
        <dbReference type="ARBA" id="ARBA00022884"/>
    </source>
</evidence>
<dbReference type="PANTHER" id="PTHR37984">
    <property type="entry name" value="PROTEIN CBG26694"/>
    <property type="match status" value="1"/>
</dbReference>
<keyword evidence="5" id="KW-1185">Reference proteome</keyword>
<dbReference type="InterPro" id="IPR001584">
    <property type="entry name" value="Integrase_cat-core"/>
</dbReference>
<dbReference type="GO" id="GO:0003723">
    <property type="term" value="F:RNA binding"/>
    <property type="evidence" value="ECO:0007669"/>
    <property type="project" value="UniProtKB-KW"/>
</dbReference>
<evidence type="ECO:0000313" key="5">
    <source>
        <dbReference type="Proteomes" id="UP000192927"/>
    </source>
</evidence>
<dbReference type="GO" id="GO:0015074">
    <property type="term" value="P:DNA integration"/>
    <property type="evidence" value="ECO:0007669"/>
    <property type="project" value="InterPro"/>
</dbReference>